<reference evidence="1 2" key="1">
    <citation type="journal article" date="2021" name="BMC Genomics">
        <title>Datura genome reveals duplications of psychoactive alkaloid biosynthetic genes and high mutation rate following tissue culture.</title>
        <authorList>
            <person name="Rajewski A."/>
            <person name="Carter-House D."/>
            <person name="Stajich J."/>
            <person name="Litt A."/>
        </authorList>
    </citation>
    <scope>NUCLEOTIDE SEQUENCE [LARGE SCALE GENOMIC DNA]</scope>
    <source>
        <strain evidence="1">AR-01</strain>
    </source>
</reference>
<proteinExistence type="predicted"/>
<dbReference type="EMBL" id="JACEIK010001288">
    <property type="protein sequence ID" value="MCD7467971.1"/>
    <property type="molecule type" value="Genomic_DNA"/>
</dbReference>
<accession>A0ABS8TAU4</accession>
<sequence length="123" mass="13820">MGNPDGYLMPTMWPRGGGAPTFVYQLSFFRQCLGESPIMAGYKSKSIRMEKRVVLDDHKFKRKRCASFSIQNGYVCSNLSCLVGMQQKDLSTSKQKCVDCYAADHTKDSLSGENIPKTRGYTE</sequence>
<organism evidence="1 2">
    <name type="scientific">Datura stramonium</name>
    <name type="common">Jimsonweed</name>
    <name type="synonym">Common thornapple</name>
    <dbReference type="NCBI Taxonomy" id="4076"/>
    <lineage>
        <taxon>Eukaryota</taxon>
        <taxon>Viridiplantae</taxon>
        <taxon>Streptophyta</taxon>
        <taxon>Embryophyta</taxon>
        <taxon>Tracheophyta</taxon>
        <taxon>Spermatophyta</taxon>
        <taxon>Magnoliopsida</taxon>
        <taxon>eudicotyledons</taxon>
        <taxon>Gunneridae</taxon>
        <taxon>Pentapetalae</taxon>
        <taxon>asterids</taxon>
        <taxon>lamiids</taxon>
        <taxon>Solanales</taxon>
        <taxon>Solanaceae</taxon>
        <taxon>Solanoideae</taxon>
        <taxon>Datureae</taxon>
        <taxon>Datura</taxon>
    </lineage>
</organism>
<name>A0ABS8TAU4_DATST</name>
<evidence type="ECO:0000313" key="1">
    <source>
        <dbReference type="EMBL" id="MCD7467971.1"/>
    </source>
</evidence>
<evidence type="ECO:0000313" key="2">
    <source>
        <dbReference type="Proteomes" id="UP000823775"/>
    </source>
</evidence>
<gene>
    <name evidence="1" type="ORF">HAX54_005693</name>
</gene>
<dbReference type="Proteomes" id="UP000823775">
    <property type="component" value="Unassembled WGS sequence"/>
</dbReference>
<protein>
    <submittedName>
        <fullName evidence="1">Uncharacterized protein</fullName>
    </submittedName>
</protein>
<comment type="caution">
    <text evidence="1">The sequence shown here is derived from an EMBL/GenBank/DDBJ whole genome shotgun (WGS) entry which is preliminary data.</text>
</comment>
<keyword evidence="2" id="KW-1185">Reference proteome</keyword>